<dbReference type="CDD" id="cd17546">
    <property type="entry name" value="REC_hyHK_CKI1_RcsC-like"/>
    <property type="match status" value="1"/>
</dbReference>
<dbReference type="SMART" id="SM00448">
    <property type="entry name" value="REC"/>
    <property type="match status" value="1"/>
</dbReference>
<evidence type="ECO:0000313" key="6">
    <source>
        <dbReference type="Proteomes" id="UP000474630"/>
    </source>
</evidence>
<keyword evidence="2" id="KW-0902">Two-component regulatory system</keyword>
<feature type="domain" description="Response regulatory" evidence="4">
    <location>
        <begin position="2"/>
        <end position="122"/>
    </location>
</feature>
<dbReference type="AlphaFoldDB" id="A0A6C0RBH9"/>
<dbReference type="KEGG" id="drc:G0Q07_01755"/>
<organism evidence="5 6">
    <name type="scientific">Draconibacterium halophilum</name>
    <dbReference type="NCBI Taxonomy" id="2706887"/>
    <lineage>
        <taxon>Bacteria</taxon>
        <taxon>Pseudomonadati</taxon>
        <taxon>Bacteroidota</taxon>
        <taxon>Bacteroidia</taxon>
        <taxon>Marinilabiliales</taxon>
        <taxon>Prolixibacteraceae</taxon>
        <taxon>Draconibacterium</taxon>
    </lineage>
</organism>
<keyword evidence="6" id="KW-1185">Reference proteome</keyword>
<feature type="modified residue" description="4-aspartylphosphate" evidence="3">
    <location>
        <position position="51"/>
    </location>
</feature>
<protein>
    <submittedName>
        <fullName evidence="5">Response regulator</fullName>
    </submittedName>
</protein>
<dbReference type="Pfam" id="PF00072">
    <property type="entry name" value="Response_reg"/>
    <property type="match status" value="1"/>
</dbReference>
<dbReference type="Gene3D" id="3.40.50.2300">
    <property type="match status" value="1"/>
</dbReference>
<dbReference type="SUPFAM" id="SSF52172">
    <property type="entry name" value="CheY-like"/>
    <property type="match status" value="1"/>
</dbReference>
<gene>
    <name evidence="5" type="ORF">G0Q07_01755</name>
</gene>
<dbReference type="PROSITE" id="PS50110">
    <property type="entry name" value="RESPONSE_REGULATORY"/>
    <property type="match status" value="1"/>
</dbReference>
<evidence type="ECO:0000256" key="2">
    <source>
        <dbReference type="ARBA" id="ARBA00023012"/>
    </source>
</evidence>
<dbReference type="GO" id="GO:0000160">
    <property type="term" value="P:phosphorelay signal transduction system"/>
    <property type="evidence" value="ECO:0007669"/>
    <property type="project" value="UniProtKB-KW"/>
</dbReference>
<reference evidence="5 6" key="1">
    <citation type="submission" date="2020-02" db="EMBL/GenBank/DDBJ databases">
        <title>Genome sequencing for Draconibacterium sp. strain M1.</title>
        <authorList>
            <person name="Park S.-J."/>
        </authorList>
    </citation>
    <scope>NUCLEOTIDE SEQUENCE [LARGE SCALE GENOMIC DNA]</scope>
    <source>
        <strain evidence="5 6">M1</strain>
    </source>
</reference>
<evidence type="ECO:0000256" key="3">
    <source>
        <dbReference type="PROSITE-ProRule" id="PRU00169"/>
    </source>
</evidence>
<dbReference type="RefSeq" id="WP_163344463.1">
    <property type="nucleotide sequence ID" value="NZ_CP048409.1"/>
</dbReference>
<dbReference type="Proteomes" id="UP000474630">
    <property type="component" value="Chromosome"/>
</dbReference>
<keyword evidence="1 3" id="KW-0597">Phosphoprotein</keyword>
<accession>A0A6C0RBH9</accession>
<evidence type="ECO:0000256" key="1">
    <source>
        <dbReference type="ARBA" id="ARBA00022553"/>
    </source>
</evidence>
<name>A0A6C0RBH9_9BACT</name>
<dbReference type="PANTHER" id="PTHR45339">
    <property type="entry name" value="HYBRID SIGNAL TRANSDUCTION HISTIDINE KINASE J"/>
    <property type="match status" value="1"/>
</dbReference>
<evidence type="ECO:0000259" key="4">
    <source>
        <dbReference type="PROSITE" id="PS50110"/>
    </source>
</evidence>
<proteinExistence type="predicted"/>
<dbReference type="InterPro" id="IPR011006">
    <property type="entry name" value="CheY-like_superfamily"/>
</dbReference>
<dbReference type="PANTHER" id="PTHR45339:SF1">
    <property type="entry name" value="HYBRID SIGNAL TRANSDUCTION HISTIDINE KINASE J"/>
    <property type="match status" value="1"/>
</dbReference>
<evidence type="ECO:0000313" key="5">
    <source>
        <dbReference type="EMBL" id="QIA06531.1"/>
    </source>
</evidence>
<dbReference type="InterPro" id="IPR001789">
    <property type="entry name" value="Sig_transdc_resp-reg_receiver"/>
</dbReference>
<sequence>MDILLVEDNLLNQKVVIFNLKKYNYNVIPVTNGPEAIEKVKQHTYDLVLMDIMLPEMDGYEITAVIREYEKENGVKKPVPIIAITANTLDNDRDKCFSVGMNEYLSKPFTAAQLIEKIRIFIPE</sequence>
<dbReference type="EMBL" id="CP048409">
    <property type="protein sequence ID" value="QIA06531.1"/>
    <property type="molecule type" value="Genomic_DNA"/>
</dbReference>